<keyword evidence="5 6" id="KW-0472">Membrane</keyword>
<dbReference type="InterPro" id="IPR051258">
    <property type="entry name" value="Diverse_Substrate_Transporter"/>
</dbReference>
<dbReference type="PANTHER" id="PTHR42920:SF11">
    <property type="entry name" value="INNER MEMBRANE PROTEIN YTFF"/>
    <property type="match status" value="1"/>
</dbReference>
<organism evidence="8 9">
    <name type="scientific">Mucilaginibacter paludis DSM 18603</name>
    <dbReference type="NCBI Taxonomy" id="714943"/>
    <lineage>
        <taxon>Bacteria</taxon>
        <taxon>Pseudomonadati</taxon>
        <taxon>Bacteroidota</taxon>
        <taxon>Sphingobacteriia</taxon>
        <taxon>Sphingobacteriales</taxon>
        <taxon>Sphingobacteriaceae</taxon>
        <taxon>Mucilaginibacter</taxon>
    </lineage>
</organism>
<feature type="transmembrane region" description="Helical" evidence="6">
    <location>
        <begin position="43"/>
        <end position="64"/>
    </location>
</feature>
<feature type="transmembrane region" description="Helical" evidence="6">
    <location>
        <begin position="131"/>
        <end position="153"/>
    </location>
</feature>
<keyword evidence="3 6" id="KW-0812">Transmembrane</keyword>
<keyword evidence="4 6" id="KW-1133">Transmembrane helix</keyword>
<proteinExistence type="predicted"/>
<dbReference type="InterPro" id="IPR037185">
    <property type="entry name" value="EmrE-like"/>
</dbReference>
<accession>H1Y4J3</accession>
<evidence type="ECO:0000256" key="5">
    <source>
        <dbReference type="ARBA" id="ARBA00023136"/>
    </source>
</evidence>
<evidence type="ECO:0000256" key="4">
    <source>
        <dbReference type="ARBA" id="ARBA00022989"/>
    </source>
</evidence>
<evidence type="ECO:0000256" key="1">
    <source>
        <dbReference type="ARBA" id="ARBA00004651"/>
    </source>
</evidence>
<feature type="transmembrane region" description="Helical" evidence="6">
    <location>
        <begin position="21"/>
        <end position="37"/>
    </location>
</feature>
<reference evidence="8" key="1">
    <citation type="submission" date="2011-09" db="EMBL/GenBank/DDBJ databases">
        <title>The permanent draft genome of Mucilaginibacter paludis DSM 18603.</title>
        <authorList>
            <consortium name="US DOE Joint Genome Institute (JGI-PGF)"/>
            <person name="Lucas S."/>
            <person name="Han J."/>
            <person name="Lapidus A."/>
            <person name="Bruce D."/>
            <person name="Goodwin L."/>
            <person name="Pitluck S."/>
            <person name="Peters L."/>
            <person name="Kyrpides N."/>
            <person name="Mavromatis K."/>
            <person name="Ivanova N."/>
            <person name="Mikhailova N."/>
            <person name="Held B."/>
            <person name="Detter J.C."/>
            <person name="Tapia R."/>
            <person name="Han C."/>
            <person name="Land M."/>
            <person name="Hauser L."/>
            <person name="Markowitz V."/>
            <person name="Cheng J.-F."/>
            <person name="Hugenholtz P."/>
            <person name="Woyke T."/>
            <person name="Wu D."/>
            <person name="Tindall B."/>
            <person name="Brambilla E."/>
            <person name="Klenk H.-P."/>
            <person name="Eisen J.A."/>
        </authorList>
    </citation>
    <scope>NUCLEOTIDE SEQUENCE [LARGE SCALE GENOMIC DNA]</scope>
    <source>
        <strain evidence="8">DSM 18603</strain>
    </source>
</reference>
<sequence>MQSAYHSYVCGANFIDMNPKTSLAIGIICIAFSPIFIKLMPLAAIPAAFYRLLFAWLFLAPYCLLAKNLRIGKKDLLIATVAGLVFALDIASWNMAIQQSTATIATLIANLTPLWVGLLTLVLYKKQPGASFWLGALIALCGMVVLLGLGNLLSLRLNPGILFAAMSSVFYAIYILTTRGILQRVDTLVFMFYNMLAAALFLGLLSLGSHAALTGFSARTWLLLIGLGLLCQLLGWITINYAIRHIDSTQVSIALLSQTVATGLLAWWILGEAVNIREILGGMLVLAGIGFTFLKRCPRG</sequence>
<dbReference type="Pfam" id="PF00892">
    <property type="entry name" value="EamA"/>
    <property type="match status" value="2"/>
</dbReference>
<feature type="transmembrane region" description="Helical" evidence="6">
    <location>
        <begin position="276"/>
        <end position="294"/>
    </location>
</feature>
<feature type="transmembrane region" description="Helical" evidence="6">
    <location>
        <begin position="188"/>
        <end position="208"/>
    </location>
</feature>
<dbReference type="EMBL" id="CM001403">
    <property type="protein sequence ID" value="EHQ26777.1"/>
    <property type="molecule type" value="Genomic_DNA"/>
</dbReference>
<dbReference type="STRING" id="714943.Mucpa_2664"/>
<dbReference type="PANTHER" id="PTHR42920">
    <property type="entry name" value="OS03G0707200 PROTEIN-RELATED"/>
    <property type="match status" value="1"/>
</dbReference>
<evidence type="ECO:0000313" key="9">
    <source>
        <dbReference type="Proteomes" id="UP000002774"/>
    </source>
</evidence>
<dbReference type="HOGENOM" id="CLU_033863_0_1_10"/>
<feature type="transmembrane region" description="Helical" evidence="6">
    <location>
        <begin position="251"/>
        <end position="270"/>
    </location>
</feature>
<dbReference type="Proteomes" id="UP000002774">
    <property type="component" value="Chromosome"/>
</dbReference>
<feature type="transmembrane region" description="Helical" evidence="6">
    <location>
        <begin position="159"/>
        <end position="176"/>
    </location>
</feature>
<dbReference type="eggNOG" id="COG0697">
    <property type="taxonomic scope" value="Bacteria"/>
</dbReference>
<keyword evidence="9" id="KW-1185">Reference proteome</keyword>
<dbReference type="SUPFAM" id="SSF103481">
    <property type="entry name" value="Multidrug resistance efflux transporter EmrE"/>
    <property type="match status" value="2"/>
</dbReference>
<dbReference type="GO" id="GO:0005886">
    <property type="term" value="C:plasma membrane"/>
    <property type="evidence" value="ECO:0007669"/>
    <property type="project" value="UniProtKB-SubCell"/>
</dbReference>
<feature type="domain" description="EamA" evidence="7">
    <location>
        <begin position="24"/>
        <end position="147"/>
    </location>
</feature>
<keyword evidence="2" id="KW-1003">Cell membrane</keyword>
<evidence type="ECO:0000313" key="8">
    <source>
        <dbReference type="EMBL" id="EHQ26777.1"/>
    </source>
</evidence>
<dbReference type="AlphaFoldDB" id="H1Y4J3"/>
<evidence type="ECO:0000256" key="3">
    <source>
        <dbReference type="ARBA" id="ARBA00022692"/>
    </source>
</evidence>
<feature type="domain" description="EamA" evidence="7">
    <location>
        <begin position="159"/>
        <end position="293"/>
    </location>
</feature>
<name>H1Y4J3_9SPHI</name>
<evidence type="ECO:0000256" key="2">
    <source>
        <dbReference type="ARBA" id="ARBA00022475"/>
    </source>
</evidence>
<dbReference type="InterPro" id="IPR000620">
    <property type="entry name" value="EamA_dom"/>
</dbReference>
<feature type="transmembrane region" description="Helical" evidence="6">
    <location>
        <begin position="102"/>
        <end position="124"/>
    </location>
</feature>
<protein>
    <recommendedName>
        <fullName evidence="7">EamA domain-containing protein</fullName>
    </recommendedName>
</protein>
<evidence type="ECO:0000256" key="6">
    <source>
        <dbReference type="SAM" id="Phobius"/>
    </source>
</evidence>
<feature type="transmembrane region" description="Helical" evidence="6">
    <location>
        <begin position="76"/>
        <end position="96"/>
    </location>
</feature>
<comment type="subcellular location">
    <subcellularLocation>
        <location evidence="1">Cell membrane</location>
        <topology evidence="1">Multi-pass membrane protein</topology>
    </subcellularLocation>
</comment>
<gene>
    <name evidence="8" type="ORF">Mucpa_2664</name>
</gene>
<feature type="transmembrane region" description="Helical" evidence="6">
    <location>
        <begin position="220"/>
        <end position="239"/>
    </location>
</feature>
<evidence type="ECO:0000259" key="7">
    <source>
        <dbReference type="Pfam" id="PF00892"/>
    </source>
</evidence>